<dbReference type="GO" id="GO:0005764">
    <property type="term" value="C:lysosome"/>
    <property type="evidence" value="ECO:0007669"/>
    <property type="project" value="TreeGrafter"/>
</dbReference>
<dbReference type="InterPro" id="IPR033121">
    <property type="entry name" value="PEPTIDASE_A1"/>
</dbReference>
<evidence type="ECO:0000256" key="1">
    <source>
        <dbReference type="ARBA" id="ARBA00007447"/>
    </source>
</evidence>
<feature type="signal peptide" evidence="2">
    <location>
        <begin position="1"/>
        <end position="16"/>
    </location>
</feature>
<dbReference type="Proteomes" id="UP000298663">
    <property type="component" value="Unassembled WGS sequence"/>
</dbReference>
<dbReference type="STRING" id="34508.A0A4U5NUM4"/>
<keyword evidence="5" id="KW-1185">Reference proteome</keyword>
<comment type="caution">
    <text evidence="4">The sequence shown here is derived from an EMBL/GenBank/DDBJ whole genome shotgun (WGS) entry which is preliminary data.</text>
</comment>
<dbReference type="Gene3D" id="2.40.70.10">
    <property type="entry name" value="Acid Proteases"/>
    <property type="match status" value="1"/>
</dbReference>
<evidence type="ECO:0000313" key="4">
    <source>
        <dbReference type="EMBL" id="TKR87229.1"/>
    </source>
</evidence>
<dbReference type="OrthoDB" id="771136at2759"/>
<gene>
    <name evidence="4" type="ORF">L596_011664</name>
</gene>
<accession>A0A4U5NUM4</accession>
<sequence length="258" mass="29225">MFRFLLCCVLLCLGESVLVQLGKRGNLRAHRQVRRPNKFLLHYKHNPNDYAALETLINVGNPSQMGQFRVDLTKGDLEMTLCPNGNPSEDDQPCYNHYLSSSFQQTSGLTAIEQFDSLSDVDVANVTFLIRTPQTSVTGLLGCGWPSLRMIPQDTFFPHVYLKHWKRQQFAIALALNGCEGQIDWGNEQLCPPSEKTHNVPVTSFGYWQFSIRGFQFGSLKETFRSNAVIDSNKEYIGVPNEFLKKMMKEHGSPTTTL</sequence>
<dbReference type="Pfam" id="PF00026">
    <property type="entry name" value="Asp"/>
    <property type="match status" value="1"/>
</dbReference>
<dbReference type="PANTHER" id="PTHR47966:SF8">
    <property type="entry name" value="ASPARTIC PROTEASE 1-RELATED"/>
    <property type="match status" value="1"/>
</dbReference>
<feature type="domain" description="Peptidase A1" evidence="3">
    <location>
        <begin position="53"/>
        <end position="258"/>
    </location>
</feature>
<name>A0A4U5NUM4_STECR</name>
<evidence type="ECO:0000259" key="3">
    <source>
        <dbReference type="PROSITE" id="PS51767"/>
    </source>
</evidence>
<dbReference type="GO" id="GO:0006508">
    <property type="term" value="P:proteolysis"/>
    <property type="evidence" value="ECO:0007669"/>
    <property type="project" value="InterPro"/>
</dbReference>
<keyword evidence="2" id="KW-0732">Signal</keyword>
<dbReference type="GO" id="GO:0004190">
    <property type="term" value="F:aspartic-type endopeptidase activity"/>
    <property type="evidence" value="ECO:0007669"/>
    <property type="project" value="InterPro"/>
</dbReference>
<reference evidence="4 5" key="2">
    <citation type="journal article" date="2019" name="G3 (Bethesda)">
        <title>Hybrid Assembly of the Genome of the Entomopathogenic Nematode Steinernema carpocapsae Identifies the X-Chromosome.</title>
        <authorList>
            <person name="Serra L."/>
            <person name="Macchietto M."/>
            <person name="Macias-Munoz A."/>
            <person name="McGill C.J."/>
            <person name="Rodriguez I.M."/>
            <person name="Rodriguez B."/>
            <person name="Murad R."/>
            <person name="Mortazavi A."/>
        </authorList>
    </citation>
    <scope>NUCLEOTIDE SEQUENCE [LARGE SCALE GENOMIC DNA]</scope>
    <source>
        <strain evidence="4 5">ALL</strain>
    </source>
</reference>
<evidence type="ECO:0000313" key="5">
    <source>
        <dbReference type="Proteomes" id="UP000298663"/>
    </source>
</evidence>
<comment type="similarity">
    <text evidence="1">Belongs to the peptidase A1 family.</text>
</comment>
<organism evidence="4 5">
    <name type="scientific">Steinernema carpocapsae</name>
    <name type="common">Entomopathogenic nematode</name>
    <dbReference type="NCBI Taxonomy" id="34508"/>
    <lineage>
        <taxon>Eukaryota</taxon>
        <taxon>Metazoa</taxon>
        <taxon>Ecdysozoa</taxon>
        <taxon>Nematoda</taxon>
        <taxon>Chromadorea</taxon>
        <taxon>Rhabditida</taxon>
        <taxon>Tylenchina</taxon>
        <taxon>Panagrolaimomorpha</taxon>
        <taxon>Strongyloidoidea</taxon>
        <taxon>Steinernematidae</taxon>
        <taxon>Steinernema</taxon>
    </lineage>
</organism>
<evidence type="ECO:0000256" key="2">
    <source>
        <dbReference type="SAM" id="SignalP"/>
    </source>
</evidence>
<feature type="chain" id="PRO_5020910972" description="Peptidase A1 domain-containing protein" evidence="2">
    <location>
        <begin position="17"/>
        <end position="258"/>
    </location>
</feature>
<dbReference type="InterPro" id="IPR021109">
    <property type="entry name" value="Peptidase_aspartic_dom_sf"/>
</dbReference>
<dbReference type="EMBL" id="AZBU02000003">
    <property type="protein sequence ID" value="TKR87229.1"/>
    <property type="molecule type" value="Genomic_DNA"/>
</dbReference>
<reference evidence="4 5" key="1">
    <citation type="journal article" date="2015" name="Genome Biol.">
        <title>Comparative genomics of Steinernema reveals deeply conserved gene regulatory networks.</title>
        <authorList>
            <person name="Dillman A.R."/>
            <person name="Macchietto M."/>
            <person name="Porter C.F."/>
            <person name="Rogers A."/>
            <person name="Williams B."/>
            <person name="Antoshechkin I."/>
            <person name="Lee M.M."/>
            <person name="Goodwin Z."/>
            <person name="Lu X."/>
            <person name="Lewis E.E."/>
            <person name="Goodrich-Blair H."/>
            <person name="Stock S.P."/>
            <person name="Adams B.J."/>
            <person name="Sternberg P.W."/>
            <person name="Mortazavi A."/>
        </authorList>
    </citation>
    <scope>NUCLEOTIDE SEQUENCE [LARGE SCALE GENOMIC DNA]</scope>
    <source>
        <strain evidence="4 5">ALL</strain>
    </source>
</reference>
<dbReference type="SUPFAM" id="SSF50630">
    <property type="entry name" value="Acid proteases"/>
    <property type="match status" value="1"/>
</dbReference>
<proteinExistence type="inferred from homology"/>
<dbReference type="PANTHER" id="PTHR47966">
    <property type="entry name" value="BETA-SITE APP-CLEAVING ENZYME, ISOFORM A-RELATED"/>
    <property type="match status" value="1"/>
</dbReference>
<dbReference type="PROSITE" id="PS51767">
    <property type="entry name" value="PEPTIDASE_A1"/>
    <property type="match status" value="1"/>
</dbReference>
<dbReference type="InterPro" id="IPR001461">
    <property type="entry name" value="Aspartic_peptidase_A1"/>
</dbReference>
<protein>
    <recommendedName>
        <fullName evidence="3">Peptidase A1 domain-containing protein</fullName>
    </recommendedName>
</protein>
<dbReference type="AlphaFoldDB" id="A0A4U5NUM4"/>